<protein>
    <submittedName>
        <fullName evidence="2">Uncharacterized protein</fullName>
    </submittedName>
</protein>
<evidence type="ECO:0000313" key="2">
    <source>
        <dbReference type="EMBL" id="KAK6995624.1"/>
    </source>
</evidence>
<keyword evidence="3" id="KW-1185">Reference proteome</keyword>
<feature type="compositionally biased region" description="Low complexity" evidence="1">
    <location>
        <begin position="9"/>
        <end position="26"/>
    </location>
</feature>
<dbReference type="EMBL" id="JAWWNJ010000102">
    <property type="protein sequence ID" value="KAK6995624.1"/>
    <property type="molecule type" value="Genomic_DNA"/>
</dbReference>
<gene>
    <name evidence="2" type="ORF">R3P38DRAFT_3223561</name>
</gene>
<dbReference type="Proteomes" id="UP001362999">
    <property type="component" value="Unassembled WGS sequence"/>
</dbReference>
<proteinExistence type="predicted"/>
<feature type="region of interest" description="Disordered" evidence="1">
    <location>
        <begin position="1"/>
        <end position="35"/>
    </location>
</feature>
<evidence type="ECO:0000313" key="3">
    <source>
        <dbReference type="Proteomes" id="UP001362999"/>
    </source>
</evidence>
<accession>A0AAV9ZX70</accession>
<reference evidence="2 3" key="1">
    <citation type="journal article" date="2024" name="J Genomics">
        <title>Draft genome sequencing and assembly of Favolaschia claudopus CIRM-BRFM 2984 isolated from oak limbs.</title>
        <authorList>
            <person name="Navarro D."/>
            <person name="Drula E."/>
            <person name="Chaduli D."/>
            <person name="Cazenave R."/>
            <person name="Ahrendt S."/>
            <person name="Wang J."/>
            <person name="Lipzen A."/>
            <person name="Daum C."/>
            <person name="Barry K."/>
            <person name="Grigoriev I.V."/>
            <person name="Favel A."/>
            <person name="Rosso M.N."/>
            <person name="Martin F."/>
        </authorList>
    </citation>
    <scope>NUCLEOTIDE SEQUENCE [LARGE SCALE GENOMIC DNA]</scope>
    <source>
        <strain evidence="2 3">CIRM-BRFM 2984</strain>
    </source>
</reference>
<sequence>MSCPKCVASEDSSASSTLSAHTSAARKTVKKVAKKASKSIQTPQCRCPRCKRQHTSKDNEALNAGHPEMGFLADKAVAKDVDDNDGRSIHCMIADRSSCQAALFGICRRLFSILSYSGNWSSFVVDTLNRKIQHGHFFDKRWANLSGAAGANAK</sequence>
<dbReference type="AlphaFoldDB" id="A0AAV9ZX70"/>
<comment type="caution">
    <text evidence="2">The sequence shown here is derived from an EMBL/GenBank/DDBJ whole genome shotgun (WGS) entry which is preliminary data.</text>
</comment>
<name>A0AAV9ZX70_9AGAR</name>
<evidence type="ECO:0000256" key="1">
    <source>
        <dbReference type="SAM" id="MobiDB-lite"/>
    </source>
</evidence>
<organism evidence="2 3">
    <name type="scientific">Favolaschia claudopus</name>
    <dbReference type="NCBI Taxonomy" id="2862362"/>
    <lineage>
        <taxon>Eukaryota</taxon>
        <taxon>Fungi</taxon>
        <taxon>Dikarya</taxon>
        <taxon>Basidiomycota</taxon>
        <taxon>Agaricomycotina</taxon>
        <taxon>Agaricomycetes</taxon>
        <taxon>Agaricomycetidae</taxon>
        <taxon>Agaricales</taxon>
        <taxon>Marasmiineae</taxon>
        <taxon>Mycenaceae</taxon>
        <taxon>Favolaschia</taxon>
    </lineage>
</organism>